<dbReference type="Proteomes" id="UP000233417">
    <property type="component" value="Unassembled WGS sequence"/>
</dbReference>
<dbReference type="Pfam" id="PF20329">
    <property type="entry name" value="DUF6624"/>
    <property type="match status" value="1"/>
</dbReference>
<organism evidence="1 2">
    <name type="scientific">Candidatus Dojkabacteria bacterium HGW-Dojkabacteria-1</name>
    <dbReference type="NCBI Taxonomy" id="2013761"/>
    <lineage>
        <taxon>Bacteria</taxon>
        <taxon>Candidatus Dojkabacteria</taxon>
    </lineage>
</organism>
<proteinExistence type="predicted"/>
<reference evidence="1 2" key="1">
    <citation type="journal article" date="2017" name="ISME J.">
        <title>Potential for microbial H2 and metal transformations associated with novel bacteria and archaea in deep terrestrial subsurface sediments.</title>
        <authorList>
            <person name="Hernsdorf A.W."/>
            <person name="Amano Y."/>
            <person name="Miyakawa K."/>
            <person name="Ise K."/>
            <person name="Suzuki Y."/>
            <person name="Anantharaman K."/>
            <person name="Probst A."/>
            <person name="Burstein D."/>
            <person name="Thomas B.C."/>
            <person name="Banfield J.F."/>
        </authorList>
    </citation>
    <scope>NUCLEOTIDE SEQUENCE [LARGE SCALE GENOMIC DNA]</scope>
    <source>
        <strain evidence="1">HGW-Dojkabacteria-1</strain>
    </source>
</reference>
<evidence type="ECO:0000313" key="1">
    <source>
        <dbReference type="EMBL" id="PKN02698.1"/>
    </source>
</evidence>
<gene>
    <name evidence="1" type="ORF">CVU76_01530</name>
</gene>
<name>A0A2N2F3E3_9BACT</name>
<sequence length="183" mass="21549">MKQSYPPVTTATKKIAKRLIEMAKQDQLVRDKYLSKSGKKYLDQMSKVDEMNRKEFKRIFKQTGLITSEYGEEAQMAAFLIVQHMPREEVELMKEYLSLMRKNMTGYPPNIYAMLTDRVRNWEGKKQLYGTQFVSVEGKENIYKMKDIYKPKEVDKRRLEIGLEPLEVYMDNLAKEKGVTLIS</sequence>
<dbReference type="InterPro" id="IPR046732">
    <property type="entry name" value="DUF6624"/>
</dbReference>
<evidence type="ECO:0000313" key="2">
    <source>
        <dbReference type="Proteomes" id="UP000233417"/>
    </source>
</evidence>
<comment type="caution">
    <text evidence="1">The sequence shown here is derived from an EMBL/GenBank/DDBJ whole genome shotgun (WGS) entry which is preliminary data.</text>
</comment>
<dbReference type="EMBL" id="PHAO01000001">
    <property type="protein sequence ID" value="PKN02698.1"/>
    <property type="molecule type" value="Genomic_DNA"/>
</dbReference>
<protein>
    <submittedName>
        <fullName evidence="1">Uncharacterized protein</fullName>
    </submittedName>
</protein>
<accession>A0A2N2F3E3</accession>
<dbReference type="AlphaFoldDB" id="A0A2N2F3E3"/>